<feature type="compositionally biased region" description="Basic and acidic residues" evidence="1">
    <location>
        <begin position="30"/>
        <end position="40"/>
    </location>
</feature>
<name>A0A061QS10_9CHLO</name>
<feature type="compositionally biased region" description="Polar residues" evidence="1">
    <location>
        <begin position="1"/>
        <end position="10"/>
    </location>
</feature>
<dbReference type="AlphaFoldDB" id="A0A061QS10"/>
<evidence type="ECO:0000256" key="1">
    <source>
        <dbReference type="SAM" id="MobiDB-lite"/>
    </source>
</evidence>
<dbReference type="Gene3D" id="3.40.50.12370">
    <property type="match status" value="1"/>
</dbReference>
<organism evidence="2">
    <name type="scientific">Tetraselmis sp. GSL018</name>
    <dbReference type="NCBI Taxonomy" id="582737"/>
    <lineage>
        <taxon>Eukaryota</taxon>
        <taxon>Viridiplantae</taxon>
        <taxon>Chlorophyta</taxon>
        <taxon>core chlorophytes</taxon>
        <taxon>Chlorodendrophyceae</taxon>
        <taxon>Chlorodendrales</taxon>
        <taxon>Chlorodendraceae</taxon>
        <taxon>Tetraselmis</taxon>
    </lineage>
</organism>
<feature type="region of interest" description="Disordered" evidence="1">
    <location>
        <begin position="312"/>
        <end position="338"/>
    </location>
</feature>
<evidence type="ECO:0000313" key="2">
    <source>
        <dbReference type="EMBL" id="JAC62493.1"/>
    </source>
</evidence>
<gene>
    <name evidence="2" type="ORF">TSPGSL018_23221</name>
</gene>
<proteinExistence type="predicted"/>
<protein>
    <submittedName>
        <fullName evidence="2">Uncharacterized protein</fullName>
    </submittedName>
</protein>
<feature type="region of interest" description="Disordered" evidence="1">
    <location>
        <begin position="1"/>
        <end position="40"/>
    </location>
</feature>
<feature type="region of interest" description="Disordered" evidence="1">
    <location>
        <begin position="127"/>
        <end position="179"/>
    </location>
</feature>
<dbReference type="SUPFAM" id="SSF52402">
    <property type="entry name" value="Adenine nucleotide alpha hydrolases-like"/>
    <property type="match status" value="1"/>
</dbReference>
<accession>A0A061QS10</accession>
<sequence length="1102" mass="123073">MGTAASTQNSEQHKGNSVVPVQQTQKNKSKQLDDELGYDRPALKRGQTFAARLEKLQGGLAGNREQIQQITDDSGNRAKLAMAQENLAKLRRVMQTYRAEGKYGSIEYNQKNEEYKKVQRDVEQLKRKVQMEDVKHNRAHRIEQRQRQRQRQGQGQGSAAGKQPQRGQQGAEGFRRAPTWRINVARAKNNFKSNWRGFIMVKKQADEAFAKGQKEGQYMHIEDLSTQGILVFQSLGDRTDYFIKLHKLFIKKEAEHAEAQTRGRKLPPLSKEGESAVRQVVVGPNWLWRKDRVPLCLPMLVLAVDSREKRPDAASSSQAAVPAEEPGEDAPELTPRLADGIDNQNKLETWVKQHEIPVDQNATLQDIGNTLQMVINRANSQHITQPKVFMPAVQDIAAFAHAGGLDAGAYLSEVGGLVRAGRLAIQVIGTETLAVYPDRSTVGLLNAEPWQICEEAAPGQVPSCEKLMGLTFLRRIMIRLSLAVKALGGDQGLHATMVLLHLRSDELEVAARELSRNAFFGFGRENVHIVPAREERGFVWSDEGRAFVIDNRSPKTTPGDGFAIQQLMVPYEALSFSSGGDTERRKTTMMSLMKAKRVQWLHTFHTNDLKALQRGGTLDPVALSMAIREQKTHGANIGIEVMDVATITEMQFCGSVLLSAADDPSARGNPTHRCALHKVHECLSPEIIAKLEQLRRRSSGKLLTGLNRYYFYLPELAGILRQPGLFKPTLEMAGAAVYPRRFMMDLTSAEEASCFALKSRTSMPPTLARPFWWSRETGVTLKEMDQDPSVRAAVGTYIRDMSAALEPPKKEDRYEKCKKKKLVDQPRVIVFFVIENQASRKAFSLVSSILQSTISSRDHWHVVTSVREQHNERAAADLLNTFADDTLGGLNLTRRVLVRGDAKLHDTLEDYANKVGAKLLVFGSSNLTLGQGSRRLGSVTLTALKSMTMPILVVKDNAKRTELKQYLSYHRNKIRACTHVTPTAGKLVEFVGSLLDHKHRRDIMVLARPDAFNDEKPGEKTSAKFVLDHFTNVVREMDLHPVAKPLYGHPQDCLPNAAEAVEAHLLAVQGPQGRCLPEWIAKVVQSTKCSLLVYKDTEPTIL</sequence>
<dbReference type="EMBL" id="GBEZ01024501">
    <property type="protein sequence ID" value="JAC62493.1"/>
    <property type="molecule type" value="Transcribed_RNA"/>
</dbReference>
<reference evidence="2" key="1">
    <citation type="submission" date="2014-05" db="EMBL/GenBank/DDBJ databases">
        <title>The transcriptome of the halophilic microalga Tetraselmis sp. GSL018 isolated from the Great Salt Lake, Utah.</title>
        <authorList>
            <person name="Jinkerson R.E."/>
            <person name="D'Adamo S."/>
            <person name="Posewitz M.C."/>
        </authorList>
    </citation>
    <scope>NUCLEOTIDE SEQUENCE</scope>
    <source>
        <strain evidence="2">GSL018</strain>
    </source>
</reference>
<feature type="compositionally biased region" description="Basic and acidic residues" evidence="1">
    <location>
        <begin position="127"/>
        <end position="146"/>
    </location>
</feature>